<organism evidence="1 2">
    <name type="scientific">Brevundimonas phage vB_BpoS-Gurke</name>
    <dbReference type="NCBI Taxonomy" id="2948599"/>
    <lineage>
        <taxon>Viruses</taxon>
        <taxon>Duplodnaviria</taxon>
        <taxon>Heunggongvirae</taxon>
        <taxon>Uroviricota</taxon>
        <taxon>Caudoviricetes</taxon>
        <taxon>Jeanschmidtviridae</taxon>
        <taxon>Kikimoravirus</taxon>
        <taxon>Kikimoravirus gurke</taxon>
    </lineage>
</organism>
<evidence type="ECO:0000313" key="2">
    <source>
        <dbReference type="Proteomes" id="UP001055634"/>
    </source>
</evidence>
<gene>
    <name evidence="1" type="ORF">GURKE_02480</name>
</gene>
<protein>
    <submittedName>
        <fullName evidence="1">Uncharacterized protein</fullName>
    </submittedName>
</protein>
<dbReference type="Proteomes" id="UP001055634">
    <property type="component" value="Segment"/>
</dbReference>
<sequence length="278" mass="30910">MADPIDFFGANATMNPAEGDEGRVRAMPTTVDPLGRVISCWKLSPEEHLRVIETGEVWLSLACGGKPQPSYISGLPLMVAFDPDTGAELDTYCSDGSHAVAEARRFAILHHGEQKYGKRPYAYHLDGVVANLVRWGYGWAEQIAGYGHDLIEDTMQDLPVQERRTVLAQRFNAKIELLIWCCTGTRESRAECLEEQIFKIKLVPEAAPVKCADRLFNMRSCLEDLKEAFSLRLLKLAQTYAVEADIFIAAMTPLVSAQIIEELREAADALHAYISNHG</sequence>
<name>A0A9E7SQT9_9CAUD</name>
<keyword evidence="2" id="KW-1185">Reference proteome</keyword>
<accession>A0A9E7SQT9</accession>
<dbReference type="Gene3D" id="1.10.3210.10">
    <property type="entry name" value="Hypothetical protein af1432"/>
    <property type="match status" value="1"/>
</dbReference>
<dbReference type="SUPFAM" id="SSF109604">
    <property type="entry name" value="HD-domain/PDEase-like"/>
    <property type="match status" value="1"/>
</dbReference>
<reference evidence="1" key="1">
    <citation type="submission" date="2022-04" db="EMBL/GenBank/DDBJ databases">
        <authorList>
            <person name="Friedrich I."/>
            <person name="Schneider D."/>
            <person name="Poehlein A."/>
            <person name="Hertel R."/>
            <person name="Daniel R."/>
        </authorList>
    </citation>
    <scope>NUCLEOTIDE SEQUENCE</scope>
</reference>
<proteinExistence type="predicted"/>
<dbReference type="EMBL" id="ON529850">
    <property type="protein sequence ID" value="UTC28279.1"/>
    <property type="molecule type" value="Genomic_DNA"/>
</dbReference>
<evidence type="ECO:0000313" key="1">
    <source>
        <dbReference type="EMBL" id="UTC28279.1"/>
    </source>
</evidence>